<gene>
    <name evidence="1" type="ORF">ETSY1_32340</name>
</gene>
<dbReference type="PANTHER" id="PTHR43737">
    <property type="entry name" value="BLL7424 PROTEIN"/>
    <property type="match status" value="1"/>
</dbReference>
<dbReference type="InterPro" id="IPR010869">
    <property type="entry name" value="DUF1501"/>
</dbReference>
<protein>
    <recommendedName>
        <fullName evidence="3">DUF1501 domain-containing protein</fullName>
    </recommendedName>
</protein>
<name>W4LCI4_ENTF1</name>
<organism evidence="1 2">
    <name type="scientific">Entotheonella factor</name>
    <dbReference type="NCBI Taxonomy" id="1429438"/>
    <lineage>
        <taxon>Bacteria</taxon>
        <taxon>Pseudomonadati</taxon>
        <taxon>Nitrospinota/Tectimicrobiota group</taxon>
        <taxon>Candidatus Tectimicrobiota</taxon>
        <taxon>Candidatus Entotheonellia</taxon>
        <taxon>Candidatus Entotheonellales</taxon>
        <taxon>Candidatus Entotheonellaceae</taxon>
        <taxon>Candidatus Entotheonella</taxon>
    </lineage>
</organism>
<evidence type="ECO:0000313" key="2">
    <source>
        <dbReference type="Proteomes" id="UP000019141"/>
    </source>
</evidence>
<dbReference type="EMBL" id="AZHW01000964">
    <property type="protein sequence ID" value="ETW95036.1"/>
    <property type="molecule type" value="Genomic_DNA"/>
</dbReference>
<sequence length="379" mass="41748">MTDNKKDPVLVVLQLSGAYDALNTVIPYNDPLYMEYRPVLKVEPEDVLAIDDEVGFNPGMAPLKELYDEGKVAVLQGIGYPNPIRSHFRSMDIWHTAEPEKVITEGWLGKAIRDLDPNHENILTAVNFGRGLPRALAAPGVSVASVGNLDTYGVLTGIDGEDQRAQALDIFAKTYSPLIGTGAVNDYLSQTGLDALKGADILTTAPEIYESTQEYGRDLFAQWLKNIAQVHLADFGTRVLYTGLNPGTFDTHANQGTMMPKLWNEVTSAVNTFYKDLKEHDANQEVVILMFTEFGRRVQENGSGTDHGSGGVAFVVGDAVEGGLYGEYPSLEYGKLDEGDLQWNNDFRCTYATLLEQWMGLDSKAILGGTYEQFDFIKK</sequence>
<dbReference type="PANTHER" id="PTHR43737:SF1">
    <property type="entry name" value="DUF1501 DOMAIN-CONTAINING PROTEIN"/>
    <property type="match status" value="1"/>
</dbReference>
<dbReference type="HOGENOM" id="CLU_032896_2_0_7"/>
<dbReference type="Pfam" id="PF07394">
    <property type="entry name" value="DUF1501"/>
    <property type="match status" value="1"/>
</dbReference>
<proteinExistence type="predicted"/>
<comment type="caution">
    <text evidence="1">The sequence shown here is derived from an EMBL/GenBank/DDBJ whole genome shotgun (WGS) entry which is preliminary data.</text>
</comment>
<accession>W4LCI4</accession>
<reference evidence="1 2" key="1">
    <citation type="journal article" date="2014" name="Nature">
        <title>An environmental bacterial taxon with a large and distinct metabolic repertoire.</title>
        <authorList>
            <person name="Wilson M.C."/>
            <person name="Mori T."/>
            <person name="Ruckert C."/>
            <person name="Uria A.R."/>
            <person name="Helf M.J."/>
            <person name="Takada K."/>
            <person name="Gernert C."/>
            <person name="Steffens U.A."/>
            <person name="Heycke N."/>
            <person name="Schmitt S."/>
            <person name="Rinke C."/>
            <person name="Helfrich E.J."/>
            <person name="Brachmann A.O."/>
            <person name="Gurgui C."/>
            <person name="Wakimoto T."/>
            <person name="Kracht M."/>
            <person name="Crusemann M."/>
            <person name="Hentschel U."/>
            <person name="Abe I."/>
            <person name="Matsunaga S."/>
            <person name="Kalinowski J."/>
            <person name="Takeyama H."/>
            <person name="Piel J."/>
        </authorList>
    </citation>
    <scope>NUCLEOTIDE SEQUENCE [LARGE SCALE GENOMIC DNA]</scope>
    <source>
        <strain evidence="2">TSY1</strain>
    </source>
</reference>
<evidence type="ECO:0000313" key="1">
    <source>
        <dbReference type="EMBL" id="ETW95036.1"/>
    </source>
</evidence>
<dbReference type="AlphaFoldDB" id="W4LCI4"/>
<keyword evidence="2" id="KW-1185">Reference proteome</keyword>
<dbReference type="Proteomes" id="UP000019141">
    <property type="component" value="Unassembled WGS sequence"/>
</dbReference>
<evidence type="ECO:0008006" key="3">
    <source>
        <dbReference type="Google" id="ProtNLM"/>
    </source>
</evidence>